<evidence type="ECO:0000256" key="9">
    <source>
        <dbReference type="ARBA" id="ARBA00032235"/>
    </source>
</evidence>
<dbReference type="InterPro" id="IPR034144">
    <property type="entry name" value="TOPRIM_TopoIII"/>
</dbReference>
<dbReference type="SMART" id="SM00436">
    <property type="entry name" value="TOP1Bc"/>
    <property type="match status" value="1"/>
</dbReference>
<dbReference type="SMART" id="SM00437">
    <property type="entry name" value="TOP1Ac"/>
    <property type="match status" value="1"/>
</dbReference>
<dbReference type="PRINTS" id="PR00417">
    <property type="entry name" value="PRTPISMRASEI"/>
</dbReference>
<dbReference type="Gene3D" id="2.70.20.10">
    <property type="entry name" value="Topoisomerase I, domain 3"/>
    <property type="match status" value="1"/>
</dbReference>
<evidence type="ECO:0000256" key="8">
    <source>
        <dbReference type="ARBA" id="ARBA00031985"/>
    </source>
</evidence>
<dbReference type="SMART" id="SM00493">
    <property type="entry name" value="TOPRIM"/>
    <property type="match status" value="1"/>
</dbReference>
<dbReference type="InterPro" id="IPR013825">
    <property type="entry name" value="Topo_IA_cen_sub2"/>
</dbReference>
<evidence type="ECO:0000256" key="10">
    <source>
        <dbReference type="ARBA" id="ARBA00032877"/>
    </source>
</evidence>
<dbReference type="GO" id="GO:0003677">
    <property type="term" value="F:DNA binding"/>
    <property type="evidence" value="ECO:0007669"/>
    <property type="project" value="UniProtKB-KW"/>
</dbReference>
<dbReference type="SUPFAM" id="SSF56712">
    <property type="entry name" value="Prokaryotic type I DNA topoisomerase"/>
    <property type="match status" value="1"/>
</dbReference>
<dbReference type="PANTHER" id="PTHR11390:SF21">
    <property type="entry name" value="DNA TOPOISOMERASE 3-ALPHA"/>
    <property type="match status" value="1"/>
</dbReference>
<dbReference type="Gene3D" id="3.40.50.140">
    <property type="match status" value="1"/>
</dbReference>
<feature type="domain" description="Topo IA-type catalytic" evidence="11">
    <location>
        <begin position="180"/>
        <end position="614"/>
    </location>
</feature>
<dbReference type="PANTHER" id="PTHR11390">
    <property type="entry name" value="PROKARYOTIC DNA TOPOISOMERASE"/>
    <property type="match status" value="1"/>
</dbReference>
<dbReference type="InterPro" id="IPR013824">
    <property type="entry name" value="Topo_IA_cen_sub1"/>
</dbReference>
<dbReference type="GO" id="GO:0006310">
    <property type="term" value="P:DNA recombination"/>
    <property type="evidence" value="ECO:0007669"/>
    <property type="project" value="TreeGrafter"/>
</dbReference>
<dbReference type="Pfam" id="PF01751">
    <property type="entry name" value="Toprim"/>
    <property type="match status" value="1"/>
</dbReference>
<organism evidence="13 14">
    <name type="scientific">Phocaeicola vulgatus</name>
    <name type="common">Bacteroides vulgatus</name>
    <dbReference type="NCBI Taxonomy" id="821"/>
    <lineage>
        <taxon>Bacteria</taxon>
        <taxon>Pseudomonadati</taxon>
        <taxon>Bacteroidota</taxon>
        <taxon>Bacteroidia</taxon>
        <taxon>Bacteroidales</taxon>
        <taxon>Bacteroidaceae</taxon>
        <taxon>Phocaeicola</taxon>
    </lineage>
</organism>
<dbReference type="CDD" id="cd00186">
    <property type="entry name" value="TOP1Ac"/>
    <property type="match status" value="1"/>
</dbReference>
<reference evidence="14 15" key="1">
    <citation type="journal article" date="2019" name="Nat. Med.">
        <title>A library of human gut bacterial isolates paired with longitudinal multiomics data enables mechanistic microbiome research.</title>
        <authorList>
            <person name="Poyet M."/>
            <person name="Groussin M."/>
            <person name="Gibbons S.M."/>
            <person name="Avila-Pacheco J."/>
            <person name="Jiang X."/>
            <person name="Kearney S.M."/>
            <person name="Perrotta A.R."/>
            <person name="Berdy B."/>
            <person name="Zhao S."/>
            <person name="Lieberman T.D."/>
            <person name="Swanson P.K."/>
            <person name="Smith M."/>
            <person name="Roesemann S."/>
            <person name="Alexander J.E."/>
            <person name="Rich S.A."/>
            <person name="Livny J."/>
            <person name="Vlamakis H."/>
            <person name="Clish C."/>
            <person name="Bullock K."/>
            <person name="Deik A."/>
            <person name="Scott J."/>
            <person name="Pierce K.A."/>
            <person name="Xavier R.J."/>
            <person name="Alm E.J."/>
        </authorList>
    </citation>
    <scope>NUCLEOTIDE SEQUENCE [LARGE SCALE GENOMIC DNA]</scope>
    <source>
        <strain evidence="13 14">BIOML-A140</strain>
        <strain evidence="12 15">BIOML-A141</strain>
    </source>
</reference>
<dbReference type="AlphaFoldDB" id="A0A6I0ZEV1"/>
<dbReference type="InterPro" id="IPR003602">
    <property type="entry name" value="Topo_IA_DNA-bd_dom"/>
</dbReference>
<evidence type="ECO:0000256" key="1">
    <source>
        <dbReference type="ARBA" id="ARBA00000213"/>
    </source>
</evidence>
<dbReference type="Proteomes" id="UP000483142">
    <property type="component" value="Unassembled WGS sequence"/>
</dbReference>
<dbReference type="GO" id="GO:0043597">
    <property type="term" value="C:cytoplasmic replication fork"/>
    <property type="evidence" value="ECO:0007669"/>
    <property type="project" value="TreeGrafter"/>
</dbReference>
<evidence type="ECO:0000313" key="12">
    <source>
        <dbReference type="EMBL" id="KAB6452576.1"/>
    </source>
</evidence>
<dbReference type="InterPro" id="IPR000380">
    <property type="entry name" value="Topo_IA"/>
</dbReference>
<dbReference type="EMBL" id="WDBY01000020">
    <property type="protein sequence ID" value="KAB6477390.1"/>
    <property type="molecule type" value="Genomic_DNA"/>
</dbReference>
<comment type="similarity">
    <text evidence="2">Belongs to the type IA topoisomerase family.</text>
</comment>
<evidence type="ECO:0000256" key="3">
    <source>
        <dbReference type="ARBA" id="ARBA00012891"/>
    </source>
</evidence>
<sequence>MSNRRFLFSGSGHGERLKFYPNMKAIIAEKQSVGMDIARVVGATEKKDGYCTGNGYMVTWASGHLVSLALPDTYGYTKAVAEDLPMIPDPFRLVSRQIRTDRGMVTDIAASRQLKVIDEVFSKCDDIIVATDAGREGELIFRWIYAYLGYTKPFQRLWISSLTDEAIRKGMANLKDGNDYDSLYAAADSRAKADWLVGMNASRALAIASGSANNSIGRVQTPTLAMICARFKENRNFISTPYWQLHITLKQGEAHRQFIHPKEFRDKKAAEAAYRKISSESVAAVTKAERKRAFQQPPLLYDLTALQKDCNIHYDLPVDKTLAITQSLYEKKLVSYPRTGSRYIPQDVMAHIPVLLEKITAMPEFREYRRSLDLSALNTRSVDAAKVTEHHALIITGIVPEGLSEAESMVYTLIAGRMLEAFSPPCEKELLLMECVCGGLDFHSRSTVIANPGWRAVFSRKEDREKDEPERDEGTASFTEGEEIPVMGHGLSQKKTLPKPLYTEATLLTVMENCGKEITDGQAREAVKDTGIGTPATRAAIITTLLKRDYIERSGKSIRPTEKGLYLYESVKDMMVADAKLTGTWEKALEQIEGRTLDPESFMLSIREYTGKVTGEILRLKFPEPSSCVLACPKCKTGNVVVKSKVAKCDREGCGLLVFRRFLNKELTDQHLEQLFSSGSTRLIKGFKGKKGVSFDAAIIFDESFNLKLSFPKSKGGKGK</sequence>
<evidence type="ECO:0000256" key="7">
    <source>
        <dbReference type="ARBA" id="ARBA00030003"/>
    </source>
</evidence>
<evidence type="ECO:0000256" key="4">
    <source>
        <dbReference type="ARBA" id="ARBA00023029"/>
    </source>
</evidence>
<evidence type="ECO:0000256" key="2">
    <source>
        <dbReference type="ARBA" id="ARBA00009446"/>
    </source>
</evidence>
<accession>A0A6I0ZEV1</accession>
<dbReference type="Pfam" id="PF01131">
    <property type="entry name" value="Topoisom_bac"/>
    <property type="match status" value="1"/>
</dbReference>
<evidence type="ECO:0000256" key="6">
    <source>
        <dbReference type="ARBA" id="ARBA00023235"/>
    </source>
</evidence>
<keyword evidence="5" id="KW-0238">DNA-binding</keyword>
<protein>
    <recommendedName>
        <fullName evidence="3">DNA topoisomerase</fullName>
        <ecNumber evidence="3">5.6.2.1</ecNumber>
    </recommendedName>
    <alternativeName>
        <fullName evidence="10">Omega-protein</fullName>
    </alternativeName>
    <alternativeName>
        <fullName evidence="9">Relaxing enzyme</fullName>
    </alternativeName>
    <alternativeName>
        <fullName evidence="7">Swivelase</fullName>
    </alternativeName>
    <alternativeName>
        <fullName evidence="8">Untwisting enzyme</fullName>
    </alternativeName>
</protein>
<evidence type="ECO:0000313" key="14">
    <source>
        <dbReference type="Proteomes" id="UP000468344"/>
    </source>
</evidence>
<keyword evidence="4" id="KW-0799">Topoisomerase</keyword>
<evidence type="ECO:0000313" key="15">
    <source>
        <dbReference type="Proteomes" id="UP000483142"/>
    </source>
</evidence>
<dbReference type="Pfam" id="PF13342">
    <property type="entry name" value="Toprim_Crpt"/>
    <property type="match status" value="1"/>
</dbReference>
<dbReference type="InterPro" id="IPR013497">
    <property type="entry name" value="Topo_IA_cen"/>
</dbReference>
<dbReference type="GO" id="GO:0006265">
    <property type="term" value="P:DNA topological change"/>
    <property type="evidence" value="ECO:0007669"/>
    <property type="project" value="InterPro"/>
</dbReference>
<evidence type="ECO:0000256" key="5">
    <source>
        <dbReference type="ARBA" id="ARBA00023125"/>
    </source>
</evidence>
<dbReference type="InterPro" id="IPR013826">
    <property type="entry name" value="Topo_IA_cen_sub3"/>
</dbReference>
<dbReference type="Gene3D" id="1.10.460.10">
    <property type="entry name" value="Topoisomerase I, domain 2"/>
    <property type="match status" value="1"/>
</dbReference>
<name>A0A6I0ZEV1_PHOVU</name>
<evidence type="ECO:0000313" key="13">
    <source>
        <dbReference type="EMBL" id="KAB6477390.1"/>
    </source>
</evidence>
<gene>
    <name evidence="13" type="ORF">GAZ06_11740</name>
    <name evidence="12" type="ORF">GAZ09_11790</name>
</gene>
<proteinExistence type="inferred from homology"/>
<dbReference type="PROSITE" id="PS52039">
    <property type="entry name" value="TOPO_IA_2"/>
    <property type="match status" value="1"/>
</dbReference>
<comment type="catalytic activity">
    <reaction evidence="1">
        <text>ATP-independent breakage of single-stranded DNA, followed by passage and rejoining.</text>
        <dbReference type="EC" id="5.6.2.1"/>
    </reaction>
</comment>
<dbReference type="Proteomes" id="UP000468344">
    <property type="component" value="Unassembled WGS sequence"/>
</dbReference>
<dbReference type="InterPro" id="IPR023405">
    <property type="entry name" value="Topo_IA_core_domain"/>
</dbReference>
<dbReference type="EMBL" id="WDBZ01000021">
    <property type="protein sequence ID" value="KAB6452576.1"/>
    <property type="molecule type" value="Genomic_DNA"/>
</dbReference>
<dbReference type="Gene3D" id="1.10.290.10">
    <property type="entry name" value="Topoisomerase I, domain 4"/>
    <property type="match status" value="1"/>
</dbReference>
<dbReference type="GO" id="GO:0003917">
    <property type="term" value="F:DNA topoisomerase type I (single strand cut, ATP-independent) activity"/>
    <property type="evidence" value="ECO:0007669"/>
    <property type="project" value="UniProtKB-EC"/>
</dbReference>
<evidence type="ECO:0000259" key="11">
    <source>
        <dbReference type="PROSITE" id="PS52039"/>
    </source>
</evidence>
<dbReference type="EC" id="5.6.2.1" evidence="3"/>
<comment type="caution">
    <text evidence="13">The sequence shown here is derived from an EMBL/GenBank/DDBJ whole genome shotgun (WGS) entry which is preliminary data.</text>
</comment>
<dbReference type="InterPro" id="IPR003601">
    <property type="entry name" value="Topo_IA_2"/>
</dbReference>
<dbReference type="GO" id="GO:0006281">
    <property type="term" value="P:DNA repair"/>
    <property type="evidence" value="ECO:0007669"/>
    <property type="project" value="TreeGrafter"/>
</dbReference>
<dbReference type="CDD" id="cd03362">
    <property type="entry name" value="TOPRIM_TopoIA_TopoIII"/>
    <property type="match status" value="1"/>
</dbReference>
<keyword evidence="6 13" id="KW-0413">Isomerase</keyword>
<dbReference type="InterPro" id="IPR025589">
    <property type="entry name" value="Toprim_C_rpt"/>
</dbReference>
<dbReference type="InterPro" id="IPR006171">
    <property type="entry name" value="TOPRIM_dom"/>
</dbReference>